<gene>
    <name evidence="3" type="ORF">JKL49_24735</name>
</gene>
<dbReference type="SUPFAM" id="SSF51735">
    <property type="entry name" value="NAD(P)-binding Rossmann-fold domains"/>
    <property type="match status" value="1"/>
</dbReference>
<dbReference type="Gene3D" id="3.40.50.720">
    <property type="entry name" value="NAD(P)-binding Rossmann-like Domain"/>
    <property type="match status" value="1"/>
</dbReference>
<dbReference type="AlphaFoldDB" id="A0A974P3Q6"/>
<dbReference type="EMBL" id="CP068570">
    <property type="protein sequence ID" value="QQZ49875.1"/>
    <property type="molecule type" value="Genomic_DNA"/>
</dbReference>
<feature type="region of interest" description="Disordered" evidence="1">
    <location>
        <begin position="271"/>
        <end position="318"/>
    </location>
</feature>
<dbReference type="InterPro" id="IPR036291">
    <property type="entry name" value="NAD(P)-bd_dom_sf"/>
</dbReference>
<dbReference type="InterPro" id="IPR001509">
    <property type="entry name" value="Epimerase_deHydtase"/>
</dbReference>
<feature type="domain" description="NAD-dependent epimerase/dehydratase" evidence="2">
    <location>
        <begin position="4"/>
        <end position="128"/>
    </location>
</feature>
<dbReference type="Pfam" id="PF01370">
    <property type="entry name" value="Epimerase"/>
    <property type="match status" value="1"/>
</dbReference>
<organism evidence="3">
    <name type="scientific">Phenylobacterium glaciei</name>
    <dbReference type="NCBI Taxonomy" id="2803784"/>
    <lineage>
        <taxon>Bacteria</taxon>
        <taxon>Pseudomonadati</taxon>
        <taxon>Pseudomonadota</taxon>
        <taxon>Alphaproteobacteria</taxon>
        <taxon>Caulobacterales</taxon>
        <taxon>Caulobacteraceae</taxon>
        <taxon>Phenylobacterium</taxon>
    </lineage>
</organism>
<proteinExistence type="predicted"/>
<evidence type="ECO:0000313" key="3">
    <source>
        <dbReference type="EMBL" id="QQZ49875.1"/>
    </source>
</evidence>
<sequence length="318" mass="34343">MARVLLTGATSFTGVWIARALADAGHEVIAPLKRVESDYEGLRRDRMDRLKSVARVAFDAPFGSPAFLDLLKTARPDVFAHHAADIPGYRNADYDVAAGVTRNLTGAGVVFEAAATAGVHGVIATGTGFEDAAEGGLAVSPYGLSKKLTNDGFRHLALWRGLAFGRFMINGPFGPLEEGGWSGRCSRPGSRARPAWCGPQPMCATTSPCCCWAAPMPGWWPRCWLIPSWTGSVVRRAMSARRASSPRGWRGRPRPAWGATARWTVWNRRPSQSRGWWPMTSRPSTPHGTRPASGTPMSTTTARWSGAAYWAGPPKPSL</sequence>
<protein>
    <submittedName>
        <fullName evidence="3">NAD(P)-dependent oxidoreductase</fullName>
    </submittedName>
</protein>
<evidence type="ECO:0000256" key="1">
    <source>
        <dbReference type="SAM" id="MobiDB-lite"/>
    </source>
</evidence>
<accession>A0A974P3Q6</accession>
<reference evidence="3" key="1">
    <citation type="submission" date="2021-01" db="EMBL/GenBank/DDBJ databases">
        <title>Genome sequence of Phenylobacterium sp. 20VBR1 isolated from a valley glaceir, Ny-Alesund, Svalbard.</title>
        <authorList>
            <person name="Thomas F.A."/>
            <person name="Krishnan K.P."/>
            <person name="Sinha R.K."/>
        </authorList>
    </citation>
    <scope>NUCLEOTIDE SEQUENCE</scope>
    <source>
        <strain evidence="3">20VBR1</strain>
    </source>
</reference>
<name>A0A974P3Q6_9CAUL</name>
<evidence type="ECO:0000259" key="2">
    <source>
        <dbReference type="Pfam" id="PF01370"/>
    </source>
</evidence>